<evidence type="ECO:0000313" key="16">
    <source>
        <dbReference type="Proteomes" id="UP000281975"/>
    </source>
</evidence>
<comment type="subcellular location">
    <subcellularLocation>
        <location evidence="1">Cell membrane</location>
        <topology evidence="1">Peripheral membrane protein</topology>
        <orientation evidence="1">Cytoplasmic side</orientation>
    </subcellularLocation>
</comment>
<reference evidence="15 16" key="1">
    <citation type="submission" date="2018-10" db="EMBL/GenBank/DDBJ databases">
        <title>Genomic Encyclopedia of Type Strains, Phase IV (KMG-IV): sequencing the most valuable type-strain genomes for metagenomic binning, comparative biology and taxonomic classification.</title>
        <authorList>
            <person name="Goeker M."/>
        </authorList>
    </citation>
    <scope>NUCLEOTIDE SEQUENCE [LARGE SCALE GENOMIC DNA]</scope>
    <source>
        <strain evidence="15 16">DSM 23229</strain>
    </source>
</reference>
<dbReference type="AlphaFoldDB" id="A0A420WZE5"/>
<dbReference type="SMART" id="SM00563">
    <property type="entry name" value="PlsC"/>
    <property type="match status" value="1"/>
</dbReference>
<comment type="similarity">
    <text evidence="4">Belongs to the GPAT/DAPAT family.</text>
</comment>
<dbReference type="PANTHER" id="PTHR12563">
    <property type="entry name" value="GLYCEROL-3-PHOSPHATE ACYLTRANSFERASE"/>
    <property type="match status" value="1"/>
</dbReference>
<comment type="catalytic activity">
    <reaction evidence="13">
        <text>sn-glycerol 3-phosphate + an acyl-CoA = a 1-acyl-sn-glycero-3-phosphate + CoA</text>
        <dbReference type="Rhea" id="RHEA:15325"/>
        <dbReference type="ChEBI" id="CHEBI:57287"/>
        <dbReference type="ChEBI" id="CHEBI:57597"/>
        <dbReference type="ChEBI" id="CHEBI:57970"/>
        <dbReference type="ChEBI" id="CHEBI:58342"/>
        <dbReference type="EC" id="2.3.1.15"/>
    </reaction>
</comment>
<evidence type="ECO:0000256" key="7">
    <source>
        <dbReference type="ARBA" id="ARBA00022475"/>
    </source>
</evidence>
<evidence type="ECO:0000256" key="11">
    <source>
        <dbReference type="ARBA" id="ARBA00023264"/>
    </source>
</evidence>
<comment type="caution">
    <text evidence="15">The sequence shown here is derived from an EMBL/GenBank/DDBJ whole genome shotgun (WGS) entry which is preliminary data.</text>
</comment>
<evidence type="ECO:0000256" key="1">
    <source>
        <dbReference type="ARBA" id="ARBA00004413"/>
    </source>
</evidence>
<keyword evidence="16" id="KW-1185">Reference proteome</keyword>
<sequence length="818" mass="93165">MHLPLRLRRGAVRAATALLAPLIRFRSIDPLPESRAHEGSPVVYVLQGPALSDRLALRLLCRRHALPDPDRRIVLSGQRHGTLHGLYRDSRQKHYTRSLARLLEAAAHAPGEDIRLVPVTIFWGRMPEREAGGLWRLLTADGWTLGSRLRRLLAMACNARAVEARLDTPLALRAPLTRYVETGRDPVPRIQRLLRRSFHRTRRQAIGPDLSHRRTLVRRLIHRPNVTAAIDAAATEQQQPRRGIERRALRYGFEIASNMSPPVLRLLYRLLGRLWQQLYDGVRVYGMEEVESLAGSHELVYVPCHRSHIDYLLLSWLLYRHGLMAPHIAAGRNLDMPLIGPLLRRAGAFFMRRSFRGNRLYGAVFNEYLHQLLLAGHPVEYFIEGGRSRTGRMLPPKPGMLSMTVDSWQHHHRRALTFVPVYIGYEKVLESNAYMRELRTGHKRRESPLRLLRVLRHLRQPFGQVHVSFGQPLTLGAWLDDHSPDWRRQSAEQPEAWRRKVVPALGFELASRINAAAALNPVALVATALLGTSHRTIETTLLYRQLDTLVALQRHAPGGERVRLPQGEPQQWVEHCVGLGMIEQVEQSLGTLTTAPDERATLLTWYRNNILHLFAAHALVAFAFRNNERLETTALHELIAPAWPTLRQELFLGDSELDDTRLARLLEAFAGEGLLTHDGTTWQRPAAHTEARERLHLLGRIIQPTLERGFLLLSTLMRYPSGAFDRDTLAAQSRQLAERLTLLQGLNAPEYYDQRLFSGLLDSLTEQGWLWHDEHGHLHFDQHLTGALQRSRLLFDPALRHRLTQLTASATPNGTADS</sequence>
<dbReference type="Proteomes" id="UP000281975">
    <property type="component" value="Unassembled WGS sequence"/>
</dbReference>
<dbReference type="PANTHER" id="PTHR12563:SF17">
    <property type="entry name" value="DIHYDROXYACETONE PHOSPHATE ACYLTRANSFERASE"/>
    <property type="match status" value="1"/>
</dbReference>
<dbReference type="PIRSF" id="PIRSF000437">
    <property type="entry name" value="GPAT_DHAPAT"/>
    <property type="match status" value="1"/>
</dbReference>
<evidence type="ECO:0000259" key="14">
    <source>
        <dbReference type="SMART" id="SM00563"/>
    </source>
</evidence>
<dbReference type="InterPro" id="IPR028354">
    <property type="entry name" value="GPAT_PlsB"/>
</dbReference>
<dbReference type="PIRSF" id="PIRSF500064">
    <property type="entry name" value="GPAT"/>
    <property type="match status" value="1"/>
</dbReference>
<dbReference type="EMBL" id="RBIN01000002">
    <property type="protein sequence ID" value="RKR06644.1"/>
    <property type="molecule type" value="Genomic_DNA"/>
</dbReference>
<comment type="pathway">
    <text evidence="3">Lipid metabolism.</text>
</comment>
<organism evidence="15 16">
    <name type="scientific">Kushneria sinocarnis</name>
    <dbReference type="NCBI Taxonomy" id="595502"/>
    <lineage>
        <taxon>Bacteria</taxon>
        <taxon>Pseudomonadati</taxon>
        <taxon>Pseudomonadota</taxon>
        <taxon>Gammaproteobacteria</taxon>
        <taxon>Oceanospirillales</taxon>
        <taxon>Halomonadaceae</taxon>
        <taxon>Kushneria</taxon>
    </lineage>
</organism>
<evidence type="ECO:0000256" key="4">
    <source>
        <dbReference type="ARBA" id="ARBA00007937"/>
    </source>
</evidence>
<evidence type="ECO:0000256" key="2">
    <source>
        <dbReference type="ARBA" id="ARBA00004765"/>
    </source>
</evidence>
<keyword evidence="9" id="KW-0472">Membrane</keyword>
<keyword evidence="10" id="KW-0443">Lipid metabolism</keyword>
<dbReference type="GO" id="GO:0016024">
    <property type="term" value="P:CDP-diacylglycerol biosynthetic process"/>
    <property type="evidence" value="ECO:0007669"/>
    <property type="project" value="UniProtKB-UniPathway"/>
</dbReference>
<dbReference type="InterPro" id="IPR002123">
    <property type="entry name" value="Plipid/glycerol_acylTrfase"/>
</dbReference>
<dbReference type="CDD" id="cd07993">
    <property type="entry name" value="LPLAT_DHAPAT-like"/>
    <property type="match status" value="1"/>
</dbReference>
<dbReference type="RefSeq" id="WP_121171216.1">
    <property type="nucleotide sequence ID" value="NZ_RBIN01000002.1"/>
</dbReference>
<evidence type="ECO:0000256" key="8">
    <source>
        <dbReference type="ARBA" id="ARBA00022679"/>
    </source>
</evidence>
<evidence type="ECO:0000256" key="12">
    <source>
        <dbReference type="ARBA" id="ARBA00023315"/>
    </source>
</evidence>
<dbReference type="InterPro" id="IPR022284">
    <property type="entry name" value="GPAT/DHAPAT"/>
</dbReference>
<dbReference type="InterPro" id="IPR041728">
    <property type="entry name" value="GPAT/DHAPAT_LPLAT"/>
</dbReference>
<dbReference type="UniPathway" id="UPA00557">
    <property type="reaction ID" value="UER00612"/>
</dbReference>
<protein>
    <recommendedName>
        <fullName evidence="6">Glycerol-3-phosphate acyltransferase</fullName>
        <ecNumber evidence="5">2.3.1.15</ecNumber>
    </recommendedName>
</protein>
<keyword evidence="10" id="KW-0594">Phospholipid biosynthesis</keyword>
<dbReference type="GO" id="GO:0005886">
    <property type="term" value="C:plasma membrane"/>
    <property type="evidence" value="ECO:0007669"/>
    <property type="project" value="UniProtKB-SubCell"/>
</dbReference>
<name>A0A420WZE5_9GAMM</name>
<evidence type="ECO:0000256" key="5">
    <source>
        <dbReference type="ARBA" id="ARBA00013113"/>
    </source>
</evidence>
<dbReference type="OrthoDB" id="335193at2"/>
<dbReference type="Pfam" id="PF01553">
    <property type="entry name" value="Acyltransferase"/>
    <property type="match status" value="1"/>
</dbReference>
<dbReference type="EC" id="2.3.1.15" evidence="5"/>
<evidence type="ECO:0000256" key="13">
    <source>
        <dbReference type="ARBA" id="ARBA00048427"/>
    </source>
</evidence>
<evidence type="ECO:0000256" key="9">
    <source>
        <dbReference type="ARBA" id="ARBA00023136"/>
    </source>
</evidence>
<evidence type="ECO:0000313" key="15">
    <source>
        <dbReference type="EMBL" id="RKR06644.1"/>
    </source>
</evidence>
<keyword evidence="8 15" id="KW-0808">Transferase</keyword>
<keyword evidence="7" id="KW-1003">Cell membrane</keyword>
<dbReference type="NCBIfam" id="TIGR03703">
    <property type="entry name" value="plsB"/>
    <property type="match status" value="1"/>
</dbReference>
<dbReference type="NCBIfam" id="NF003441">
    <property type="entry name" value="PRK04974.1"/>
    <property type="match status" value="1"/>
</dbReference>
<evidence type="ECO:0000256" key="6">
    <source>
        <dbReference type="ARBA" id="ARBA00013432"/>
    </source>
</evidence>
<evidence type="ECO:0000256" key="3">
    <source>
        <dbReference type="ARBA" id="ARBA00005189"/>
    </source>
</evidence>
<comment type="pathway">
    <text evidence="2">Phospholipid metabolism; CDP-diacylglycerol biosynthesis; CDP-diacylglycerol from sn-glycerol 3-phosphate: step 1/3.</text>
</comment>
<dbReference type="Pfam" id="PF19277">
    <property type="entry name" value="GPAT_C"/>
    <property type="match status" value="1"/>
</dbReference>
<dbReference type="SUPFAM" id="SSF69593">
    <property type="entry name" value="Glycerol-3-phosphate (1)-acyltransferase"/>
    <property type="match status" value="1"/>
</dbReference>
<keyword evidence="11" id="KW-1208">Phospholipid metabolism</keyword>
<evidence type="ECO:0000256" key="10">
    <source>
        <dbReference type="ARBA" id="ARBA00023209"/>
    </source>
</evidence>
<gene>
    <name evidence="15" type="ORF">C7446_0633</name>
</gene>
<keyword evidence="12 15" id="KW-0012">Acyltransferase</keyword>
<accession>A0A420WZE5</accession>
<feature type="domain" description="Phospholipid/glycerol acyltransferase" evidence="14">
    <location>
        <begin position="299"/>
        <end position="426"/>
    </location>
</feature>
<dbReference type="GO" id="GO:0006631">
    <property type="term" value="P:fatty acid metabolic process"/>
    <property type="evidence" value="ECO:0007669"/>
    <property type="project" value="TreeGrafter"/>
</dbReference>
<keyword evidence="10" id="KW-0444">Lipid biosynthesis</keyword>
<proteinExistence type="inferred from homology"/>
<dbReference type="InterPro" id="IPR045520">
    <property type="entry name" value="GPAT/DHAPAT_C"/>
</dbReference>
<dbReference type="GO" id="GO:0004366">
    <property type="term" value="F:glycerol-3-phosphate O-acyltransferase activity"/>
    <property type="evidence" value="ECO:0007669"/>
    <property type="project" value="UniProtKB-EC"/>
</dbReference>